<keyword evidence="3" id="KW-1185">Reference proteome</keyword>
<proteinExistence type="predicted"/>
<evidence type="ECO:0000256" key="1">
    <source>
        <dbReference type="SAM" id="Phobius"/>
    </source>
</evidence>
<reference evidence="2 3" key="1">
    <citation type="submission" date="2019-06" db="EMBL/GenBank/DDBJ databases">
        <title>WGS assembly of Gossypium darwinii.</title>
        <authorList>
            <person name="Chen Z.J."/>
            <person name="Sreedasyam A."/>
            <person name="Ando A."/>
            <person name="Song Q."/>
            <person name="De L."/>
            <person name="Hulse-Kemp A."/>
            <person name="Ding M."/>
            <person name="Ye W."/>
            <person name="Kirkbride R."/>
            <person name="Jenkins J."/>
            <person name="Plott C."/>
            <person name="Lovell J."/>
            <person name="Lin Y.-M."/>
            <person name="Vaughn R."/>
            <person name="Liu B."/>
            <person name="Li W."/>
            <person name="Simpson S."/>
            <person name="Scheffler B."/>
            <person name="Saski C."/>
            <person name="Grover C."/>
            <person name="Hu G."/>
            <person name="Conover J."/>
            <person name="Carlson J."/>
            <person name="Shu S."/>
            <person name="Boston L."/>
            <person name="Williams M."/>
            <person name="Peterson D."/>
            <person name="Mcgee K."/>
            <person name="Jones D."/>
            <person name="Wendel J."/>
            <person name="Stelly D."/>
            <person name="Grimwood J."/>
            <person name="Schmutz J."/>
        </authorList>
    </citation>
    <scope>NUCLEOTIDE SEQUENCE [LARGE SCALE GENOMIC DNA]</scope>
    <source>
        <strain evidence="2">1808015.09</strain>
    </source>
</reference>
<organism evidence="2 3">
    <name type="scientific">Gossypium darwinii</name>
    <name type="common">Darwin's cotton</name>
    <name type="synonym">Gossypium barbadense var. darwinii</name>
    <dbReference type="NCBI Taxonomy" id="34276"/>
    <lineage>
        <taxon>Eukaryota</taxon>
        <taxon>Viridiplantae</taxon>
        <taxon>Streptophyta</taxon>
        <taxon>Embryophyta</taxon>
        <taxon>Tracheophyta</taxon>
        <taxon>Spermatophyta</taxon>
        <taxon>Magnoliopsida</taxon>
        <taxon>eudicotyledons</taxon>
        <taxon>Gunneridae</taxon>
        <taxon>Pentapetalae</taxon>
        <taxon>rosids</taxon>
        <taxon>malvids</taxon>
        <taxon>Malvales</taxon>
        <taxon>Malvaceae</taxon>
        <taxon>Malvoideae</taxon>
        <taxon>Gossypium</taxon>
    </lineage>
</organism>
<accession>A0A5D2DZF8</accession>
<gene>
    <name evidence="2" type="ORF">ES288_A13G141700v1</name>
</gene>
<sequence length="106" mass="12224">MVGGTKSLKMLLCCFVSTDSKISIASIVVWLQIQVWCRWWLISVCLRWLYTFVLPVSLGFSIVDVWLYLVLYYFSPSLVSKVFNGKGGSSIIRIIRTNFLHWLTPN</sequence>
<keyword evidence="1" id="KW-1133">Transmembrane helix</keyword>
<feature type="transmembrane region" description="Helical" evidence="1">
    <location>
        <begin position="49"/>
        <end position="74"/>
    </location>
</feature>
<name>A0A5D2DZF8_GOSDA</name>
<dbReference type="Proteomes" id="UP000323506">
    <property type="component" value="Chromosome A13"/>
</dbReference>
<dbReference type="AlphaFoldDB" id="A0A5D2DZF8"/>
<keyword evidence="1" id="KW-0812">Transmembrane</keyword>
<evidence type="ECO:0000313" key="2">
    <source>
        <dbReference type="EMBL" id="TYG86544.1"/>
    </source>
</evidence>
<evidence type="ECO:0000313" key="3">
    <source>
        <dbReference type="Proteomes" id="UP000323506"/>
    </source>
</evidence>
<dbReference type="EMBL" id="CM017700">
    <property type="protein sequence ID" value="TYG86544.1"/>
    <property type="molecule type" value="Genomic_DNA"/>
</dbReference>
<keyword evidence="1" id="KW-0472">Membrane</keyword>
<protein>
    <submittedName>
        <fullName evidence="2">Uncharacterized protein</fullName>
    </submittedName>
</protein>